<proteinExistence type="predicted"/>
<evidence type="ECO:0000259" key="1">
    <source>
        <dbReference type="SMART" id="SM00460"/>
    </source>
</evidence>
<dbReference type="PANTHER" id="PTHR33490">
    <property type="entry name" value="BLR5614 PROTEIN-RELATED"/>
    <property type="match status" value="1"/>
</dbReference>
<accession>A0A8B6XBU3</accession>
<feature type="domain" description="Transglutaminase-like" evidence="1">
    <location>
        <begin position="161"/>
        <end position="225"/>
    </location>
</feature>
<sequence length="308" mass="33664">MTEFELQLGLDYEVADKATLILNIAPARTAAQIVTGESLSLFGAEHSDWYTDRLNANRFLRINAGKGELSIEYACRIALAADFTPIEQLGERSVADLPVDTVRFLLPSRYCQSDRLGEFAQAEFGKLPPGHVRVMAVRDWVRKHVRFQSGFTNPSTSAVDTLVDRRGVCRDFAHLMIGLCRALSIPARFVAGIDYSDGPRDDPMDFHAYVECWLGERWYLFDPTGLCAVTDLIRIGTGRDAADVAFASIFGAVKCAAPRVEMRRVAGTTPVPLPPTHGASTSIHALGDLGQDVEAARPVRLMPGAIAA</sequence>
<reference evidence="3" key="2">
    <citation type="journal article" date="2004" name="Trends Biochem. Sci.">
        <title>BTLCP proteins: a novel family of bacterial transglutaminase-like cysteine proteinases.</title>
        <authorList>
            <person name="Ginalski K."/>
            <person name="Kinch L."/>
            <person name="Rychlewski L."/>
            <person name="Grishin N.V."/>
        </authorList>
    </citation>
    <scope>NUCLEOTIDE SEQUENCE</scope>
</reference>
<dbReference type="SMART" id="SM00460">
    <property type="entry name" value="TGc"/>
    <property type="match status" value="1"/>
</dbReference>
<protein>
    <submittedName>
        <fullName evidence="3">Transglutaminase-like domain-containing protein</fullName>
    </submittedName>
</protein>
<dbReference type="Gene3D" id="2.60.40.2250">
    <property type="match status" value="1"/>
</dbReference>
<dbReference type="RefSeq" id="WP_084545348.1">
    <property type="nucleotide sequence ID" value="NZ_KI519499.1"/>
</dbReference>
<dbReference type="InterPro" id="IPR002931">
    <property type="entry name" value="Transglutaminase-like"/>
</dbReference>
<dbReference type="InterPro" id="IPR048930">
    <property type="entry name" value="Bact_transglu_N_2"/>
</dbReference>
<organism evidence="2 3">
    <name type="scientific">Derxia gummosa DSM 723</name>
    <dbReference type="NCBI Taxonomy" id="1121388"/>
    <lineage>
        <taxon>Bacteria</taxon>
        <taxon>Pseudomonadati</taxon>
        <taxon>Pseudomonadota</taxon>
        <taxon>Betaproteobacteria</taxon>
        <taxon>Burkholderiales</taxon>
        <taxon>Alcaligenaceae</taxon>
        <taxon>Derxia</taxon>
    </lineage>
</organism>
<dbReference type="Gene3D" id="3.10.620.30">
    <property type="match status" value="1"/>
</dbReference>
<name>A0A8B6XBU3_9BURK</name>
<evidence type="ECO:0000313" key="2">
    <source>
        <dbReference type="Proteomes" id="UP000675920"/>
    </source>
</evidence>
<dbReference type="SUPFAM" id="SSF54001">
    <property type="entry name" value="Cysteine proteinases"/>
    <property type="match status" value="1"/>
</dbReference>
<dbReference type="Pfam" id="PF01841">
    <property type="entry name" value="Transglut_core"/>
    <property type="match status" value="1"/>
</dbReference>
<dbReference type="InterPro" id="IPR038765">
    <property type="entry name" value="Papain-like_cys_pep_sf"/>
</dbReference>
<reference evidence="3" key="1">
    <citation type="journal article" date="1999" name="Protein Sci.">
        <title>A superfamily of archaeal, bacterial, and eukaryotic proteins homologous to animal transglutaminases.</title>
        <authorList>
            <person name="Makarova K.S."/>
            <person name="Aravind L."/>
            <person name="Koonin E.V."/>
        </authorList>
    </citation>
    <scope>NUCLEOTIDE SEQUENCE</scope>
</reference>
<evidence type="ECO:0000313" key="3">
    <source>
        <dbReference type="RefSeq" id="WP_084545348.1"/>
    </source>
</evidence>
<keyword evidence="2" id="KW-1185">Reference proteome</keyword>
<dbReference type="Proteomes" id="UP000675920">
    <property type="component" value="Unplaced"/>
</dbReference>
<dbReference type="AlphaFoldDB" id="A0A8B6XBU3"/>
<dbReference type="PANTHER" id="PTHR33490:SF12">
    <property type="entry name" value="BLL5557 PROTEIN"/>
    <property type="match status" value="1"/>
</dbReference>
<dbReference type="Pfam" id="PF21295">
    <property type="entry name" value="Bact_transglu_N_2"/>
    <property type="match status" value="1"/>
</dbReference>
<reference evidence="3" key="3">
    <citation type="submission" date="2025-08" db="UniProtKB">
        <authorList>
            <consortium name="RefSeq"/>
        </authorList>
    </citation>
    <scope>IDENTIFICATION</scope>
</reference>